<dbReference type="RefSeq" id="WP_111333029.1">
    <property type="nucleotide sequence ID" value="NZ_CP030032.1"/>
</dbReference>
<accession>A0A2Z4FJ19</accession>
<proteinExistence type="predicted"/>
<dbReference type="OrthoDB" id="5526636at2"/>
<gene>
    <name evidence="1" type="ORF">DN745_06125</name>
</gene>
<reference evidence="1 2" key="1">
    <citation type="submission" date="2018-06" db="EMBL/GenBank/DDBJ databases">
        <title>Lujinxingia sediminis gen. nov. sp. nov., a new facultative anaerobic member of the class Deltaproteobacteria, and proposal of Lujinxingaceae fam. nov.</title>
        <authorList>
            <person name="Guo L.-Y."/>
            <person name="Li C.-M."/>
            <person name="Wang S."/>
            <person name="Du Z.-J."/>
        </authorList>
    </citation>
    <scope>NUCLEOTIDE SEQUENCE [LARGE SCALE GENOMIC DNA]</scope>
    <source>
        <strain evidence="1 2">FA350</strain>
    </source>
</reference>
<keyword evidence="2" id="KW-1185">Reference proteome</keyword>
<organism evidence="1 2">
    <name type="scientific">Bradymonas sediminis</name>
    <dbReference type="NCBI Taxonomy" id="1548548"/>
    <lineage>
        <taxon>Bacteria</taxon>
        <taxon>Deltaproteobacteria</taxon>
        <taxon>Bradymonadales</taxon>
        <taxon>Bradymonadaceae</taxon>
        <taxon>Bradymonas</taxon>
    </lineage>
</organism>
<name>A0A2Z4FJ19_9DELT</name>
<sequence length="194" mass="21279">MSDEHKSEDEPLEVHDTSKDASVRATVELPRVILGSSDGARQAPKERVLPGLIDPRWTSYSAYIACILGAGISANFAIDAGEWAVGPVIIGWTMLYVWEWIYSLAYQYRRPFMKYSALLMVVALTAVLAGVCLDRAPAQQVITGAKLVERAHLARLEGAAALTILSGLLILVHAIVLGRGYRRIKRRDTTSDQS</sequence>
<dbReference type="KEGG" id="bsed:DN745_06125"/>
<dbReference type="AlphaFoldDB" id="A0A2Z4FJ19"/>
<protein>
    <submittedName>
        <fullName evidence="1">Uncharacterized protein</fullName>
    </submittedName>
</protein>
<evidence type="ECO:0000313" key="1">
    <source>
        <dbReference type="EMBL" id="AWV88939.1"/>
    </source>
</evidence>
<dbReference type="EMBL" id="CP030032">
    <property type="protein sequence ID" value="AWV88939.1"/>
    <property type="molecule type" value="Genomic_DNA"/>
</dbReference>
<dbReference type="Proteomes" id="UP000249799">
    <property type="component" value="Chromosome"/>
</dbReference>
<evidence type="ECO:0000313" key="2">
    <source>
        <dbReference type="Proteomes" id="UP000249799"/>
    </source>
</evidence>